<dbReference type="EMBL" id="QEFC01000243">
    <property type="protein sequence ID" value="KAE9465618.1"/>
    <property type="molecule type" value="Genomic_DNA"/>
</dbReference>
<name>A0A6A4MII7_9ERIC</name>
<reference evidence="2 3" key="1">
    <citation type="journal article" date="2019" name="Genome Biol. Evol.">
        <title>The Rhododendron genome and chromosomal organization provide insight into shared whole-genome duplications across the heath family (Ericaceae).</title>
        <authorList>
            <person name="Soza V.L."/>
            <person name="Lindsley D."/>
            <person name="Waalkes A."/>
            <person name="Ramage E."/>
            <person name="Patwardhan R.P."/>
            <person name="Burton J.N."/>
            <person name="Adey A."/>
            <person name="Kumar A."/>
            <person name="Qiu R."/>
            <person name="Shendure J."/>
            <person name="Hall B."/>
        </authorList>
    </citation>
    <scope>NUCLEOTIDE SEQUENCE [LARGE SCALE GENOMIC DNA]</scope>
    <source>
        <strain evidence="2">RSF 1966-606</strain>
    </source>
</reference>
<evidence type="ECO:0000313" key="2">
    <source>
        <dbReference type="EMBL" id="KAE9465618.1"/>
    </source>
</evidence>
<evidence type="ECO:0000313" key="3">
    <source>
        <dbReference type="Proteomes" id="UP000428333"/>
    </source>
</evidence>
<feature type="region of interest" description="Disordered" evidence="1">
    <location>
        <begin position="681"/>
        <end position="705"/>
    </location>
</feature>
<organism evidence="2 3">
    <name type="scientific">Rhododendron williamsianum</name>
    <dbReference type="NCBI Taxonomy" id="262921"/>
    <lineage>
        <taxon>Eukaryota</taxon>
        <taxon>Viridiplantae</taxon>
        <taxon>Streptophyta</taxon>
        <taxon>Embryophyta</taxon>
        <taxon>Tracheophyta</taxon>
        <taxon>Spermatophyta</taxon>
        <taxon>Magnoliopsida</taxon>
        <taxon>eudicotyledons</taxon>
        <taxon>Gunneridae</taxon>
        <taxon>Pentapetalae</taxon>
        <taxon>asterids</taxon>
        <taxon>Ericales</taxon>
        <taxon>Ericaceae</taxon>
        <taxon>Ericoideae</taxon>
        <taxon>Rhodoreae</taxon>
        <taxon>Rhododendron</taxon>
    </lineage>
</organism>
<sequence length="705" mass="77431">MVSFRYHTIDTDTRSCKVNTTQKEMTEKKERKKEKDGNERKEEKKGVACNAMLAFYLSQRHRLLSAVFARSDESNLPLNGYKIQDLDPKLSDLFCNISCLGVGVYSVVTVGKFSLKRQQIRVSGALFGSTFSALPKKSTPVVSRLNRATAAAAMELVVQLDGDMELVVQLDGDLELRFHCCEGFASGTIDLGGLEVCQISSFTKIWATHEGGLDNLGATFFNPSPLPEGFFMLGSYAQPNNKPLFGCILAGKDVLTGNNPSSGTVLKPPTDYTLVLSSESLKIKQDGIGYIWQPTPPDGYKAIGHLVTSSPQKPSPDEIRCVRSDFTDVSEIDTWIWGLDTKTGPNGLNVYGLRPTTRGVQALGVLSGTFTARNGNSDSTSLACLKNSKAGFSSSMPNLSQIQALFQAYSPWIYFHPNEQYLPSSVSWFFKNGALLYAKGDESKPVRIEPTGSNLPQGGSNDGAYWLDLPTDQVARERVKRGDLQDAGVYLHVKPMFGASFTDIVIWVFYPFNGPARAKVKIFNISFDKIGEHVGDWEHVTLRVSNFDGELKSVYFSEHSRGAWVSASELEFQGGNKPVTYASLHGHAFYPKAGLVLEGSGGIGIRNDTAKGKTVMDTGARSVVVAAEHLGSEIVEPPWLDYEREWGPKIEYNLEDELKKVEKLLPGELKKELEKVIRGLPKEALGEEGPTGPKVKDSWSGDERT</sequence>
<evidence type="ECO:0000256" key="1">
    <source>
        <dbReference type="SAM" id="MobiDB-lite"/>
    </source>
</evidence>
<feature type="compositionally biased region" description="Basic and acidic residues" evidence="1">
    <location>
        <begin position="694"/>
        <end position="705"/>
    </location>
</feature>
<proteinExistence type="predicted"/>
<comment type="caution">
    <text evidence="2">The sequence shown here is derived from an EMBL/GenBank/DDBJ whole genome shotgun (WGS) entry which is preliminary data.</text>
</comment>
<dbReference type="Pfam" id="PF06101">
    <property type="entry name" value="Vps62"/>
    <property type="match status" value="1"/>
</dbReference>
<keyword evidence="3" id="KW-1185">Reference proteome</keyword>
<feature type="region of interest" description="Disordered" evidence="1">
    <location>
        <begin position="20"/>
        <end position="43"/>
    </location>
</feature>
<feature type="compositionally biased region" description="Basic and acidic residues" evidence="1">
    <location>
        <begin position="24"/>
        <end position="43"/>
    </location>
</feature>
<feature type="non-terminal residue" evidence="2">
    <location>
        <position position="1"/>
    </location>
</feature>
<evidence type="ECO:0008006" key="4">
    <source>
        <dbReference type="Google" id="ProtNLM"/>
    </source>
</evidence>
<dbReference type="Proteomes" id="UP000428333">
    <property type="component" value="Linkage Group LG02"/>
</dbReference>
<dbReference type="AlphaFoldDB" id="A0A6A4MII7"/>
<dbReference type="PANTHER" id="PTHR48152:SF3">
    <property type="entry name" value="DUF946 FAMILY PROTEIN (DUF946)"/>
    <property type="match status" value="1"/>
</dbReference>
<protein>
    <recommendedName>
        <fullName evidence="4">Vacuolar protein sorting-associated protein 62</fullName>
    </recommendedName>
</protein>
<gene>
    <name evidence="2" type="ORF">C3L33_02475</name>
</gene>
<accession>A0A6A4MII7</accession>
<dbReference type="InterPro" id="IPR009291">
    <property type="entry name" value="Vps62"/>
</dbReference>
<dbReference type="OrthoDB" id="188042at2759"/>
<dbReference type="PANTHER" id="PTHR48152">
    <property type="entry name" value="F1C9.34 PROTEIN"/>
    <property type="match status" value="1"/>
</dbReference>